<reference evidence="1" key="2">
    <citation type="submission" date="2015-06" db="UniProtKB">
        <authorList>
            <consortium name="EnsemblProtists"/>
        </authorList>
    </citation>
    <scope>IDENTIFICATION</scope>
    <source>
        <strain evidence="1">Emoy2</strain>
    </source>
</reference>
<dbReference type="EMBL" id="JH597801">
    <property type="status" value="NOT_ANNOTATED_CDS"/>
    <property type="molecule type" value="Genomic_DNA"/>
</dbReference>
<dbReference type="VEuPathDB" id="FungiDB:HpaG809564"/>
<dbReference type="InParanoid" id="M4BSX9"/>
<evidence type="ECO:0000313" key="1">
    <source>
        <dbReference type="EnsemblProtists" id="HpaP809564"/>
    </source>
</evidence>
<keyword evidence="2" id="KW-1185">Reference proteome</keyword>
<name>M4BSX9_HYAAE</name>
<sequence>MVAQGVAVADLYSTHTCLVKICKPVRVRRGSITDIMRHGQMFVTGCDSVLPVNTASTPFLYMGDNPRDACEWQEENTYWEAVHALISYPLILRISTDLRLSTCFFGMLLVFSGTPFQKQLIANLLGSMSIVVFENGSRVRDLNGYIHHSMTIFFKPQFGLIIIASPKGEAISNCAQGECRTFVIVLICLSVKTAAGCSLNVLSAT</sequence>
<dbReference type="AlphaFoldDB" id="M4BSX9"/>
<organism evidence="1 2">
    <name type="scientific">Hyaloperonospora arabidopsidis (strain Emoy2)</name>
    <name type="common">Downy mildew agent</name>
    <name type="synonym">Peronospora arabidopsidis</name>
    <dbReference type="NCBI Taxonomy" id="559515"/>
    <lineage>
        <taxon>Eukaryota</taxon>
        <taxon>Sar</taxon>
        <taxon>Stramenopiles</taxon>
        <taxon>Oomycota</taxon>
        <taxon>Peronosporomycetes</taxon>
        <taxon>Peronosporales</taxon>
        <taxon>Peronosporaceae</taxon>
        <taxon>Hyaloperonospora</taxon>
    </lineage>
</organism>
<protein>
    <submittedName>
        <fullName evidence="1">Uncharacterized protein</fullName>
    </submittedName>
</protein>
<dbReference type="HOGENOM" id="CLU_1339741_0_0_1"/>
<reference evidence="2" key="1">
    <citation type="journal article" date="2010" name="Science">
        <title>Signatures of adaptation to obligate biotrophy in the Hyaloperonospora arabidopsidis genome.</title>
        <authorList>
            <person name="Baxter L."/>
            <person name="Tripathy S."/>
            <person name="Ishaque N."/>
            <person name="Boot N."/>
            <person name="Cabral A."/>
            <person name="Kemen E."/>
            <person name="Thines M."/>
            <person name="Ah-Fong A."/>
            <person name="Anderson R."/>
            <person name="Badejoko W."/>
            <person name="Bittner-Eddy P."/>
            <person name="Boore J.L."/>
            <person name="Chibucos M.C."/>
            <person name="Coates M."/>
            <person name="Dehal P."/>
            <person name="Delehaunty K."/>
            <person name="Dong S."/>
            <person name="Downton P."/>
            <person name="Dumas B."/>
            <person name="Fabro G."/>
            <person name="Fronick C."/>
            <person name="Fuerstenberg S.I."/>
            <person name="Fulton L."/>
            <person name="Gaulin E."/>
            <person name="Govers F."/>
            <person name="Hughes L."/>
            <person name="Humphray S."/>
            <person name="Jiang R.H."/>
            <person name="Judelson H."/>
            <person name="Kamoun S."/>
            <person name="Kyung K."/>
            <person name="Meijer H."/>
            <person name="Minx P."/>
            <person name="Morris P."/>
            <person name="Nelson J."/>
            <person name="Phuntumart V."/>
            <person name="Qutob D."/>
            <person name="Rehmany A."/>
            <person name="Rougon-Cardoso A."/>
            <person name="Ryden P."/>
            <person name="Torto-Alalibo T."/>
            <person name="Studholme D."/>
            <person name="Wang Y."/>
            <person name="Win J."/>
            <person name="Wood J."/>
            <person name="Clifton S.W."/>
            <person name="Rogers J."/>
            <person name="Van den Ackerveken G."/>
            <person name="Jones J.D."/>
            <person name="McDowell J.M."/>
            <person name="Beynon J."/>
            <person name="Tyler B.M."/>
        </authorList>
    </citation>
    <scope>NUCLEOTIDE SEQUENCE [LARGE SCALE GENOMIC DNA]</scope>
    <source>
        <strain evidence="2">Emoy2</strain>
    </source>
</reference>
<evidence type="ECO:0000313" key="2">
    <source>
        <dbReference type="Proteomes" id="UP000011713"/>
    </source>
</evidence>
<dbReference type="EnsemblProtists" id="HpaT809564">
    <property type="protein sequence ID" value="HpaP809564"/>
    <property type="gene ID" value="HpaG809564"/>
</dbReference>
<proteinExistence type="predicted"/>
<dbReference type="Proteomes" id="UP000011713">
    <property type="component" value="Unassembled WGS sequence"/>
</dbReference>
<accession>M4BSX9</accession>